<dbReference type="SUPFAM" id="SSF46458">
    <property type="entry name" value="Globin-like"/>
    <property type="match status" value="1"/>
</dbReference>
<dbReference type="Gene3D" id="1.10.490.10">
    <property type="entry name" value="Globins"/>
    <property type="match status" value="1"/>
</dbReference>
<dbReference type="CDD" id="cd01040">
    <property type="entry name" value="Mb-like"/>
    <property type="match status" value="1"/>
</dbReference>
<dbReference type="GO" id="GO:0020037">
    <property type="term" value="F:heme binding"/>
    <property type="evidence" value="ECO:0007669"/>
    <property type="project" value="InterPro"/>
</dbReference>
<organism evidence="1 2">
    <name type="scientific">Candidatus Nitrospira neomarina</name>
    <dbReference type="NCBI Taxonomy" id="3020899"/>
    <lineage>
        <taxon>Bacteria</taxon>
        <taxon>Pseudomonadati</taxon>
        <taxon>Nitrospirota</taxon>
        <taxon>Nitrospiria</taxon>
        <taxon>Nitrospirales</taxon>
        <taxon>Nitrospiraceae</taxon>
        <taxon>Nitrospira</taxon>
    </lineage>
</organism>
<protein>
    <submittedName>
        <fullName evidence="1">Globin</fullName>
    </submittedName>
</protein>
<evidence type="ECO:0000313" key="1">
    <source>
        <dbReference type="EMBL" id="WNM63573.1"/>
    </source>
</evidence>
<dbReference type="AlphaFoldDB" id="A0AA96GQP0"/>
<evidence type="ECO:0000313" key="2">
    <source>
        <dbReference type="Proteomes" id="UP001302494"/>
    </source>
</evidence>
<dbReference type="Proteomes" id="UP001302494">
    <property type="component" value="Chromosome"/>
</dbReference>
<name>A0AA96GQP0_9BACT</name>
<dbReference type="InterPro" id="IPR012292">
    <property type="entry name" value="Globin/Proto"/>
</dbReference>
<reference evidence="1 2" key="1">
    <citation type="submission" date="2023-01" db="EMBL/GenBank/DDBJ databases">
        <title>Cultivation and genomic characterization of new, ubiquitous marine nitrite-oxidizing bacteria from the Nitrospirales.</title>
        <authorList>
            <person name="Mueller A.J."/>
            <person name="Daebeler A."/>
            <person name="Herbold C.W."/>
            <person name="Kirkegaard R.H."/>
            <person name="Daims H."/>
        </authorList>
    </citation>
    <scope>NUCLEOTIDE SEQUENCE [LARGE SCALE GENOMIC DNA]</scope>
    <source>
        <strain evidence="1 2">DK</strain>
    </source>
</reference>
<dbReference type="InterPro" id="IPR009050">
    <property type="entry name" value="Globin-like_sf"/>
</dbReference>
<proteinExistence type="predicted"/>
<accession>A0AA96GQP0</accession>
<dbReference type="RefSeq" id="WP_312748262.1">
    <property type="nucleotide sequence ID" value="NZ_CP116968.1"/>
</dbReference>
<dbReference type="EMBL" id="CP116968">
    <property type="protein sequence ID" value="WNM63573.1"/>
    <property type="molecule type" value="Genomic_DNA"/>
</dbReference>
<keyword evidence="2" id="KW-1185">Reference proteome</keyword>
<dbReference type="InterPro" id="IPR044399">
    <property type="entry name" value="Mb-like_M"/>
</dbReference>
<sequence length="150" mass="17437">MTQNYQTKYCNALTETQLISIEKGLVWLSEDTSPFSRKLYDRLLEEHPVLRKPLLTTGFQEFHKAFLKGFAAIVSAYRTGPDLRTVLEEYWNFPVVELTPAIERRRFNRLAETFLNAVAECVEDAWCPPVEEAWRVAIKEIERELVDPGD</sequence>
<gene>
    <name evidence="1" type="ORF">PQG83_07415</name>
</gene>
<dbReference type="GO" id="GO:0019825">
    <property type="term" value="F:oxygen binding"/>
    <property type="evidence" value="ECO:0007669"/>
    <property type="project" value="InterPro"/>
</dbReference>
<dbReference type="KEGG" id="nneo:PQG83_07415"/>